<dbReference type="GeneID" id="19978336"/>
<proteinExistence type="predicted"/>
<evidence type="ECO:0000313" key="3">
    <source>
        <dbReference type="Proteomes" id="UP000030752"/>
    </source>
</evidence>
<evidence type="ECO:0000313" key="2">
    <source>
        <dbReference type="EMBL" id="ETN43866.1"/>
    </source>
</evidence>
<evidence type="ECO:0000256" key="1">
    <source>
        <dbReference type="SAM" id="MobiDB-lite"/>
    </source>
</evidence>
<dbReference type="AlphaFoldDB" id="W2S5A9"/>
<keyword evidence="3" id="KW-1185">Reference proteome</keyword>
<name>W2S5A9_CYPE1</name>
<evidence type="ECO:0008006" key="4">
    <source>
        <dbReference type="Google" id="ProtNLM"/>
    </source>
</evidence>
<dbReference type="eggNOG" id="ENOG502SGGC">
    <property type="taxonomic scope" value="Eukaryota"/>
</dbReference>
<feature type="region of interest" description="Disordered" evidence="1">
    <location>
        <begin position="153"/>
        <end position="264"/>
    </location>
</feature>
<feature type="compositionally biased region" description="Basic and acidic residues" evidence="1">
    <location>
        <begin position="217"/>
        <end position="231"/>
    </location>
</feature>
<dbReference type="VEuPathDB" id="FungiDB:HMPREF1541_10997"/>
<dbReference type="OrthoDB" id="4160433at2759"/>
<dbReference type="STRING" id="1220924.W2S5A9"/>
<protein>
    <recommendedName>
        <fullName evidence="4">Myb-like domain-containing protein</fullName>
    </recommendedName>
</protein>
<dbReference type="RefSeq" id="XP_008713888.1">
    <property type="nucleotide sequence ID" value="XM_008715666.1"/>
</dbReference>
<accession>W2S5A9</accession>
<sequence length="264" mass="27794">MPSNAWDEARNAEIAMLFAVIKNEGKANFTTVASQLGEGFTEAGLAAPIPFFFVDPDLRTYTTPTFDQILILRSLHPPPVIKPSSIEALITMPKTWDAAQERLLLMTVISTVDTKPSSEHWAQIAGVIGDGLTASAVSQKFYKLKRESEKLLSGDGAAAAPAPPATPASGTKATDKTPKSSIGKRKGRASADPEADDDNAATATPSKKTKKTTAAKIKKENKKDDEVKTEATDATNGNGVEGTANGAAEGDEVEANKVANKNGI</sequence>
<dbReference type="HOGENOM" id="CLU_1053819_0_0_1"/>
<dbReference type="InParanoid" id="W2S5A9"/>
<dbReference type="EMBL" id="KB822717">
    <property type="protein sequence ID" value="ETN43866.1"/>
    <property type="molecule type" value="Genomic_DNA"/>
</dbReference>
<reference evidence="2 3" key="1">
    <citation type="submission" date="2013-03" db="EMBL/GenBank/DDBJ databases">
        <title>The Genome Sequence of Phialophora europaea CBS 101466.</title>
        <authorList>
            <consortium name="The Broad Institute Genomics Platform"/>
            <person name="Cuomo C."/>
            <person name="de Hoog S."/>
            <person name="Gorbushina A."/>
            <person name="Walker B."/>
            <person name="Young S.K."/>
            <person name="Zeng Q."/>
            <person name="Gargeya S."/>
            <person name="Fitzgerald M."/>
            <person name="Haas B."/>
            <person name="Abouelleil A."/>
            <person name="Allen A.W."/>
            <person name="Alvarado L."/>
            <person name="Arachchi H.M."/>
            <person name="Berlin A.M."/>
            <person name="Chapman S.B."/>
            <person name="Gainer-Dewar J."/>
            <person name="Goldberg J."/>
            <person name="Griggs A."/>
            <person name="Gujja S."/>
            <person name="Hansen M."/>
            <person name="Howarth C."/>
            <person name="Imamovic A."/>
            <person name="Ireland A."/>
            <person name="Larimer J."/>
            <person name="McCowan C."/>
            <person name="Murphy C."/>
            <person name="Pearson M."/>
            <person name="Poon T.W."/>
            <person name="Priest M."/>
            <person name="Roberts A."/>
            <person name="Saif S."/>
            <person name="Shea T."/>
            <person name="Sisk P."/>
            <person name="Sykes S."/>
            <person name="Wortman J."/>
            <person name="Nusbaum C."/>
            <person name="Birren B."/>
        </authorList>
    </citation>
    <scope>NUCLEOTIDE SEQUENCE [LARGE SCALE GENOMIC DNA]</scope>
    <source>
        <strain evidence="2 3">CBS 101466</strain>
    </source>
</reference>
<organism evidence="2 3">
    <name type="scientific">Cyphellophora europaea (strain CBS 101466)</name>
    <name type="common">Phialophora europaea</name>
    <dbReference type="NCBI Taxonomy" id="1220924"/>
    <lineage>
        <taxon>Eukaryota</taxon>
        <taxon>Fungi</taxon>
        <taxon>Dikarya</taxon>
        <taxon>Ascomycota</taxon>
        <taxon>Pezizomycotina</taxon>
        <taxon>Eurotiomycetes</taxon>
        <taxon>Chaetothyriomycetidae</taxon>
        <taxon>Chaetothyriales</taxon>
        <taxon>Cyphellophoraceae</taxon>
        <taxon>Cyphellophora</taxon>
    </lineage>
</organism>
<gene>
    <name evidence="2" type="ORF">HMPREF1541_10997</name>
</gene>
<dbReference type="Proteomes" id="UP000030752">
    <property type="component" value="Unassembled WGS sequence"/>
</dbReference>